<evidence type="ECO:0000313" key="2">
    <source>
        <dbReference type="EMBL" id="KAK3590110.1"/>
    </source>
</evidence>
<dbReference type="EMBL" id="JAEAOA010002345">
    <property type="protein sequence ID" value="KAK3590110.1"/>
    <property type="molecule type" value="Genomic_DNA"/>
</dbReference>
<feature type="compositionally biased region" description="Basic residues" evidence="1">
    <location>
        <begin position="131"/>
        <end position="147"/>
    </location>
</feature>
<evidence type="ECO:0000256" key="1">
    <source>
        <dbReference type="SAM" id="MobiDB-lite"/>
    </source>
</evidence>
<reference evidence="2" key="2">
    <citation type="journal article" date="2021" name="Genome Biol. Evol.">
        <title>Developing a high-quality reference genome for a parasitic bivalve with doubly uniparental inheritance (Bivalvia: Unionida).</title>
        <authorList>
            <person name="Smith C.H."/>
        </authorList>
    </citation>
    <scope>NUCLEOTIDE SEQUENCE</scope>
    <source>
        <strain evidence="2">CHS0354</strain>
        <tissue evidence="2">Mantle</tissue>
    </source>
</reference>
<dbReference type="AlphaFoldDB" id="A0AAE0SF13"/>
<accession>A0AAE0SF13</accession>
<keyword evidence="3" id="KW-1185">Reference proteome</keyword>
<sequence>MSNTTSKCKWSKYLPRNLSGKDMKAKIQSFYRGLSTYAVLLQRMEDNERLWTRNLTLDSEHSGQHKIHEIQNYFVTIGCIIESITGQKPTVDVDKLIESIKLNTDFAYGSSEGNYALKRLEQFLDISQKKLKDKRKKTAQNRKKVKSQHKENPKKERKSRRKTKEIKGALFSV</sequence>
<comment type="caution">
    <text evidence="2">The sequence shown here is derived from an EMBL/GenBank/DDBJ whole genome shotgun (WGS) entry which is preliminary data.</text>
</comment>
<protein>
    <submittedName>
        <fullName evidence="2">Uncharacterized protein</fullName>
    </submittedName>
</protein>
<reference evidence="2" key="1">
    <citation type="journal article" date="2021" name="Genome Biol. Evol.">
        <title>A High-Quality Reference Genome for a Parasitic Bivalve with Doubly Uniparental Inheritance (Bivalvia: Unionida).</title>
        <authorList>
            <person name="Smith C.H."/>
        </authorList>
    </citation>
    <scope>NUCLEOTIDE SEQUENCE</scope>
    <source>
        <strain evidence="2">CHS0354</strain>
    </source>
</reference>
<reference evidence="2" key="3">
    <citation type="submission" date="2023-05" db="EMBL/GenBank/DDBJ databases">
        <authorList>
            <person name="Smith C.H."/>
        </authorList>
    </citation>
    <scope>NUCLEOTIDE SEQUENCE</scope>
    <source>
        <strain evidence="2">CHS0354</strain>
        <tissue evidence="2">Mantle</tissue>
    </source>
</reference>
<feature type="region of interest" description="Disordered" evidence="1">
    <location>
        <begin position="131"/>
        <end position="173"/>
    </location>
</feature>
<name>A0AAE0SF13_9BIVA</name>
<organism evidence="2 3">
    <name type="scientific">Potamilus streckersoni</name>
    <dbReference type="NCBI Taxonomy" id="2493646"/>
    <lineage>
        <taxon>Eukaryota</taxon>
        <taxon>Metazoa</taxon>
        <taxon>Spiralia</taxon>
        <taxon>Lophotrochozoa</taxon>
        <taxon>Mollusca</taxon>
        <taxon>Bivalvia</taxon>
        <taxon>Autobranchia</taxon>
        <taxon>Heteroconchia</taxon>
        <taxon>Palaeoheterodonta</taxon>
        <taxon>Unionida</taxon>
        <taxon>Unionoidea</taxon>
        <taxon>Unionidae</taxon>
        <taxon>Ambleminae</taxon>
        <taxon>Lampsilini</taxon>
        <taxon>Potamilus</taxon>
    </lineage>
</organism>
<dbReference type="Proteomes" id="UP001195483">
    <property type="component" value="Unassembled WGS sequence"/>
</dbReference>
<gene>
    <name evidence="2" type="ORF">CHS0354_041157</name>
</gene>
<evidence type="ECO:0000313" key="3">
    <source>
        <dbReference type="Proteomes" id="UP001195483"/>
    </source>
</evidence>
<proteinExistence type="predicted"/>
<feature type="compositionally biased region" description="Basic residues" evidence="1">
    <location>
        <begin position="155"/>
        <end position="164"/>
    </location>
</feature>